<name>A0A839ZWJ8_9CAUL</name>
<protein>
    <submittedName>
        <fullName evidence="2">Phasin family protein</fullName>
    </submittedName>
</protein>
<dbReference type="RefSeq" id="WP_183770489.1">
    <property type="nucleotide sequence ID" value="NZ_JACIDK010000001.1"/>
</dbReference>
<evidence type="ECO:0000313" key="3">
    <source>
        <dbReference type="Proteomes" id="UP000530564"/>
    </source>
</evidence>
<proteinExistence type="predicted"/>
<dbReference type="AlphaFoldDB" id="A0A839ZWJ8"/>
<evidence type="ECO:0000313" key="2">
    <source>
        <dbReference type="EMBL" id="MBB3890428.1"/>
    </source>
</evidence>
<feature type="domain" description="Phasin" evidence="1">
    <location>
        <begin position="35"/>
        <end position="133"/>
    </location>
</feature>
<keyword evidence="3" id="KW-1185">Reference proteome</keyword>
<gene>
    <name evidence="2" type="ORF">GGQ61_001125</name>
</gene>
<sequence length="144" mass="15130">MAAAETVKNTVEQFTTAGNVAFKDAVEKSLAQLNEMNTHSKKNLEAVIASVTASTKGAEALGAQAMAYSKKAIEDHVAAAKSLSGAKSVQEVIELQTTYAKSALDAYIAEVSKMSDIVSSSVKDAVKPLNERVTAAVERLQAAR</sequence>
<accession>A0A839ZWJ8</accession>
<organism evidence="2 3">
    <name type="scientific">Phenylobacterium haematophilum</name>
    <dbReference type="NCBI Taxonomy" id="98513"/>
    <lineage>
        <taxon>Bacteria</taxon>
        <taxon>Pseudomonadati</taxon>
        <taxon>Pseudomonadota</taxon>
        <taxon>Alphaproteobacteria</taxon>
        <taxon>Caulobacterales</taxon>
        <taxon>Caulobacteraceae</taxon>
        <taxon>Phenylobacterium</taxon>
    </lineage>
</organism>
<dbReference type="EMBL" id="JACIDK010000001">
    <property type="protein sequence ID" value="MBB3890428.1"/>
    <property type="molecule type" value="Genomic_DNA"/>
</dbReference>
<dbReference type="Proteomes" id="UP000530564">
    <property type="component" value="Unassembled WGS sequence"/>
</dbReference>
<reference evidence="2 3" key="1">
    <citation type="submission" date="2020-08" db="EMBL/GenBank/DDBJ databases">
        <title>Genomic Encyclopedia of Type Strains, Phase IV (KMG-IV): sequencing the most valuable type-strain genomes for metagenomic binning, comparative biology and taxonomic classification.</title>
        <authorList>
            <person name="Goeker M."/>
        </authorList>
    </citation>
    <scope>NUCLEOTIDE SEQUENCE [LARGE SCALE GENOMIC DNA]</scope>
    <source>
        <strain evidence="2 3">DSM 21793</strain>
    </source>
</reference>
<dbReference type="InterPro" id="IPR010127">
    <property type="entry name" value="Phasin_subfam-1"/>
</dbReference>
<dbReference type="InterPro" id="IPR018968">
    <property type="entry name" value="Phasin"/>
</dbReference>
<dbReference type="Pfam" id="PF09361">
    <property type="entry name" value="Phasin_2"/>
    <property type="match status" value="1"/>
</dbReference>
<evidence type="ECO:0000259" key="1">
    <source>
        <dbReference type="Pfam" id="PF09361"/>
    </source>
</evidence>
<dbReference type="NCBIfam" id="TIGR01841">
    <property type="entry name" value="phasin"/>
    <property type="match status" value="1"/>
</dbReference>
<comment type="caution">
    <text evidence="2">The sequence shown here is derived from an EMBL/GenBank/DDBJ whole genome shotgun (WGS) entry which is preliminary data.</text>
</comment>